<dbReference type="OrthoDB" id="6433050at2759"/>
<dbReference type="EMBL" id="BGPR01014530">
    <property type="protein sequence ID" value="GBN65592.1"/>
    <property type="molecule type" value="Genomic_DNA"/>
</dbReference>
<accession>A0A4Y2QQD1</accession>
<feature type="compositionally biased region" description="Basic and acidic residues" evidence="1">
    <location>
        <begin position="420"/>
        <end position="430"/>
    </location>
</feature>
<organism evidence="2 3">
    <name type="scientific">Araneus ventricosus</name>
    <name type="common">Orbweaver spider</name>
    <name type="synonym">Epeira ventricosa</name>
    <dbReference type="NCBI Taxonomy" id="182803"/>
    <lineage>
        <taxon>Eukaryota</taxon>
        <taxon>Metazoa</taxon>
        <taxon>Ecdysozoa</taxon>
        <taxon>Arthropoda</taxon>
        <taxon>Chelicerata</taxon>
        <taxon>Arachnida</taxon>
        <taxon>Araneae</taxon>
        <taxon>Araneomorphae</taxon>
        <taxon>Entelegynae</taxon>
        <taxon>Araneoidea</taxon>
        <taxon>Araneidae</taxon>
        <taxon>Araneus</taxon>
    </lineage>
</organism>
<feature type="compositionally biased region" description="Acidic residues" evidence="1">
    <location>
        <begin position="335"/>
        <end position="346"/>
    </location>
</feature>
<evidence type="ECO:0000256" key="1">
    <source>
        <dbReference type="SAM" id="MobiDB-lite"/>
    </source>
</evidence>
<evidence type="ECO:0000313" key="2">
    <source>
        <dbReference type="EMBL" id="GBN65592.1"/>
    </source>
</evidence>
<comment type="caution">
    <text evidence="2">The sequence shown here is derived from an EMBL/GenBank/DDBJ whole genome shotgun (WGS) entry which is preliminary data.</text>
</comment>
<dbReference type="Proteomes" id="UP000499080">
    <property type="component" value="Unassembled WGS sequence"/>
</dbReference>
<feature type="compositionally biased region" description="Acidic residues" evidence="1">
    <location>
        <begin position="361"/>
        <end position="373"/>
    </location>
</feature>
<sequence length="430" mass="49958">MKTRSKRQKRARIPDKEKLVDNANEEKYEEYYPFKKYAKYSNGSEKYAKKRGSEFYILDDDNKPMFAKEKFKGDAIPYFATDRDGKPVVPEYNERPLYPFRDENTPIFPKEGRKEIYAKKDRKEMYPQNINDRQFYAKDEKDDQYPATLANGEAYYARERNDDKHIIEHAPKKKSGEAYYIEGRDSKWKYLFNIDLKRPLFPTDAKGENTYFKLNNDEEYYPENEDREQFYAKDANGFDKLARRSNGKYYYAKDSKRDDVYPQRPSGSEYYLLDANTELPAKRENDDMFYAKVNKDEYYPRIYSDGTERNLNEEPESIFVQHVGDIGNVDIEREPEDVAMDEDEDGAAVHNAKGHGNALGEPEDADISEDEDGAAVHNADGPGNALDKPEDAEIGEDGAVVKNEPRPERTALEISEDEDGARQNEPEALK</sequence>
<reference evidence="2 3" key="1">
    <citation type="journal article" date="2019" name="Sci. Rep.">
        <title>Orb-weaving spider Araneus ventricosus genome elucidates the spidroin gene catalogue.</title>
        <authorList>
            <person name="Kono N."/>
            <person name="Nakamura H."/>
            <person name="Ohtoshi R."/>
            <person name="Moran D.A.P."/>
            <person name="Shinohara A."/>
            <person name="Yoshida Y."/>
            <person name="Fujiwara M."/>
            <person name="Mori M."/>
            <person name="Tomita M."/>
            <person name="Arakawa K."/>
        </authorList>
    </citation>
    <scope>NUCLEOTIDE SEQUENCE [LARGE SCALE GENOMIC DNA]</scope>
</reference>
<feature type="region of interest" description="Disordered" evidence="1">
    <location>
        <begin position="335"/>
        <end position="430"/>
    </location>
</feature>
<keyword evidence="3" id="KW-1185">Reference proteome</keyword>
<protein>
    <submittedName>
        <fullName evidence="2">Uncharacterized protein</fullName>
    </submittedName>
</protein>
<gene>
    <name evidence="2" type="ORF">AVEN_112029_1</name>
</gene>
<dbReference type="AlphaFoldDB" id="A0A4Y2QQD1"/>
<name>A0A4Y2QQD1_ARAVE</name>
<evidence type="ECO:0000313" key="3">
    <source>
        <dbReference type="Proteomes" id="UP000499080"/>
    </source>
</evidence>
<proteinExistence type="predicted"/>